<keyword evidence="2" id="KW-1185">Reference proteome</keyword>
<evidence type="ECO:0000313" key="3">
    <source>
        <dbReference type="WBParaSite" id="jg14081"/>
    </source>
</evidence>
<evidence type="ECO:0000256" key="1">
    <source>
        <dbReference type="SAM" id="Phobius"/>
    </source>
</evidence>
<protein>
    <submittedName>
        <fullName evidence="3">Uncharacterized protein</fullName>
    </submittedName>
</protein>
<dbReference type="WBParaSite" id="jg14081">
    <property type="protein sequence ID" value="jg14081"/>
    <property type="gene ID" value="jg14081"/>
</dbReference>
<proteinExistence type="predicted"/>
<sequence>MANLLLEKAAYVNSTALQNITPLHVASRWGRRGFLLEAGAQAVSADLVIQGSKNVRKITMVVSWPGFLLNQKKVADLIPPAQEDETMDDGISTAKLHLTANLIPPAQEDETMDDGISTAKLHLTANLIPPAQEDETMDDGISTAKLHLTANLIPPAQEDETMDDGISTAKLHLTANLIPAAQEDETMDDGISTAKLHLAANLIPAAQEDETMDDGISTAKLHLTANLIPAAQEDETMDDGISTAKLHLAAVKLPVHFQHADVVSMPQINLRVAVQEIIEKCQPCLCAPASCADGSSSVASNFFSGSTLAPTASPSISSNTLYYVQLLWPFVIIFLALAGQAWTLFKLKRMDIATTKSAEYSLKASNRWEELWKAIEPHMTADVQKVANTILEKKKPGIKQEMVPETAPIEDTH</sequence>
<keyword evidence="1" id="KW-1133">Transmembrane helix</keyword>
<dbReference type="Proteomes" id="UP000887574">
    <property type="component" value="Unplaced"/>
</dbReference>
<evidence type="ECO:0000313" key="2">
    <source>
        <dbReference type="Proteomes" id="UP000887574"/>
    </source>
</evidence>
<name>A0A915CZZ2_9BILA</name>
<keyword evidence="1" id="KW-0472">Membrane</keyword>
<feature type="transmembrane region" description="Helical" evidence="1">
    <location>
        <begin position="326"/>
        <end position="345"/>
    </location>
</feature>
<accession>A0A915CZZ2</accession>
<organism evidence="2 3">
    <name type="scientific">Ditylenchus dipsaci</name>
    <dbReference type="NCBI Taxonomy" id="166011"/>
    <lineage>
        <taxon>Eukaryota</taxon>
        <taxon>Metazoa</taxon>
        <taxon>Ecdysozoa</taxon>
        <taxon>Nematoda</taxon>
        <taxon>Chromadorea</taxon>
        <taxon>Rhabditida</taxon>
        <taxon>Tylenchina</taxon>
        <taxon>Tylenchomorpha</taxon>
        <taxon>Sphaerularioidea</taxon>
        <taxon>Anguinidae</taxon>
        <taxon>Anguininae</taxon>
        <taxon>Ditylenchus</taxon>
    </lineage>
</organism>
<keyword evidence="1" id="KW-0812">Transmembrane</keyword>
<dbReference type="AlphaFoldDB" id="A0A915CZZ2"/>
<reference evidence="3" key="1">
    <citation type="submission" date="2022-11" db="UniProtKB">
        <authorList>
            <consortium name="WormBaseParasite"/>
        </authorList>
    </citation>
    <scope>IDENTIFICATION</scope>
</reference>